<name>A0ABS1EFI0_9BURK</name>
<dbReference type="Gene3D" id="2.40.160.10">
    <property type="entry name" value="Porin"/>
    <property type="match status" value="1"/>
</dbReference>
<sequence>MASTSATPKNALHLAGILLITLTLPATTHATSLQLYGTLDGGFYSHSSKTQGHFIHPGTSQSTPFSIRSQNSGIGSGLKDESKIGLRGSHNIGGGNRIFFELEEEIDIATGHRSRDRGTRVIGIGG</sequence>
<reference evidence="2 3" key="1">
    <citation type="submission" date="2020-12" db="EMBL/GenBank/DDBJ databases">
        <authorList>
            <person name="Lu T."/>
            <person name="Wang Q."/>
            <person name="Han X."/>
        </authorList>
    </citation>
    <scope>NUCLEOTIDE SEQUENCE [LARGE SCALE GENOMIC DNA]</scope>
    <source>
        <strain evidence="2 3">WQ 585</strain>
    </source>
</reference>
<dbReference type="InterPro" id="IPR023614">
    <property type="entry name" value="Porin_dom_sf"/>
</dbReference>
<evidence type="ECO:0000259" key="1">
    <source>
        <dbReference type="Pfam" id="PF13609"/>
    </source>
</evidence>
<gene>
    <name evidence="2" type="ORF">JHL22_06765</name>
</gene>
<proteinExistence type="predicted"/>
<evidence type="ECO:0000313" key="2">
    <source>
        <dbReference type="EMBL" id="MBK1780912.1"/>
    </source>
</evidence>
<dbReference type="RefSeq" id="WP_200235276.1">
    <property type="nucleotide sequence ID" value="NZ_JAENGP010000006.1"/>
</dbReference>
<dbReference type="InterPro" id="IPR033900">
    <property type="entry name" value="Gram_neg_porin_domain"/>
</dbReference>
<protein>
    <submittedName>
        <fullName evidence="2">Porin</fullName>
    </submittedName>
</protein>
<keyword evidence="3" id="KW-1185">Reference proteome</keyword>
<dbReference type="EMBL" id="JAENGP010000006">
    <property type="protein sequence ID" value="MBK1780912.1"/>
    <property type="molecule type" value="Genomic_DNA"/>
</dbReference>
<feature type="domain" description="Porin" evidence="1">
    <location>
        <begin position="25"/>
        <end position="113"/>
    </location>
</feature>
<accession>A0ABS1EFI0</accession>
<comment type="caution">
    <text evidence="2">The sequence shown here is derived from an EMBL/GenBank/DDBJ whole genome shotgun (WGS) entry which is preliminary data.</text>
</comment>
<dbReference type="SUPFAM" id="SSF56935">
    <property type="entry name" value="Porins"/>
    <property type="match status" value="1"/>
</dbReference>
<dbReference type="Pfam" id="PF13609">
    <property type="entry name" value="Porin_4"/>
    <property type="match status" value="1"/>
</dbReference>
<evidence type="ECO:0000313" key="3">
    <source>
        <dbReference type="Proteomes" id="UP000635316"/>
    </source>
</evidence>
<dbReference type="Proteomes" id="UP000635316">
    <property type="component" value="Unassembled WGS sequence"/>
</dbReference>
<organism evidence="2 3">
    <name type="scientific">Advenella mandrilli</name>
    <dbReference type="NCBI Taxonomy" id="2800330"/>
    <lineage>
        <taxon>Bacteria</taxon>
        <taxon>Pseudomonadati</taxon>
        <taxon>Pseudomonadota</taxon>
        <taxon>Betaproteobacteria</taxon>
        <taxon>Burkholderiales</taxon>
        <taxon>Alcaligenaceae</taxon>
    </lineage>
</organism>